<dbReference type="Gene3D" id="2.20.25.240">
    <property type="match status" value="1"/>
</dbReference>
<keyword evidence="3" id="KW-0862">Zinc</keyword>
<sequence length="421" mass="48876">MDICEAVSSIRNKNKINIHGYLMVKDKKRNNSYYWYCKKRDQLRCNGRATTMFTKNQYHLVKFTDHNHAADASQVKVVKSLNLLKEQAQQTNDQLVQVIQSVLAAEPQSFANLIILDNLQKTLSNSKFLIRDLNIGNEKVLIFTTFNNVNYLSQSSFWIMDGTFKTVPTIFKQLYTIHGSVGDSENSKIMPLSIVSKFNQLGDEHNIDLQPQYVLTNFEKALINAVHIELHGVQNKGCHFHLSQSVYHKVQAFGLASQYANDENISLFVKHIPALAFLPCDNIPAAFDELRSNMPPDMPPEVNELLDWFEIYYVHRKVIRRLRNGNVVHSEPLFPPSLWLVTENIEYTFPRTQNSVEAWHRRWETLVGRAHVGLFKIIKELQSEQHQIEIKVESILQENPQPKQKKHNRKHENRIQVVYND</sequence>
<evidence type="ECO:0000256" key="2">
    <source>
        <dbReference type="ARBA" id="ARBA00022771"/>
    </source>
</evidence>
<evidence type="ECO:0000256" key="3">
    <source>
        <dbReference type="ARBA" id="ARBA00022833"/>
    </source>
</evidence>
<dbReference type="Pfam" id="PF04500">
    <property type="entry name" value="FLYWCH"/>
    <property type="match status" value="1"/>
</dbReference>
<evidence type="ECO:0000256" key="1">
    <source>
        <dbReference type="ARBA" id="ARBA00022723"/>
    </source>
</evidence>
<proteinExistence type="predicted"/>
<keyword evidence="2" id="KW-0863">Zinc-finger</keyword>
<gene>
    <name evidence="5" type="ORF">GLOINDRAFT_31172</name>
</gene>
<organism evidence="5">
    <name type="scientific">Rhizophagus irregularis (strain DAOM 181602 / DAOM 197198 / MUCL 43194)</name>
    <name type="common">Arbuscular mycorrhizal fungus</name>
    <name type="synonym">Glomus intraradices</name>
    <dbReference type="NCBI Taxonomy" id="747089"/>
    <lineage>
        <taxon>Eukaryota</taxon>
        <taxon>Fungi</taxon>
        <taxon>Fungi incertae sedis</taxon>
        <taxon>Mucoromycota</taxon>
        <taxon>Glomeromycotina</taxon>
        <taxon>Glomeromycetes</taxon>
        <taxon>Glomerales</taxon>
        <taxon>Glomeraceae</taxon>
        <taxon>Rhizophagus</taxon>
    </lineage>
</organism>
<dbReference type="GO" id="GO:0008270">
    <property type="term" value="F:zinc ion binding"/>
    <property type="evidence" value="ECO:0007669"/>
    <property type="project" value="UniProtKB-KW"/>
</dbReference>
<reference evidence="5" key="1">
    <citation type="submission" date="2013-07" db="EMBL/GenBank/DDBJ databases">
        <title>The genome of an arbuscular mycorrhizal fungus provides insights into the evolution of the oldest plant symbiosis.</title>
        <authorList>
            <consortium name="DOE Joint Genome Institute"/>
            <person name="Tisserant E."/>
            <person name="Malbreil M."/>
            <person name="Kuo A."/>
            <person name="Kohler A."/>
            <person name="Symeonidi A."/>
            <person name="Balestrini R."/>
            <person name="Charron P."/>
            <person name="Duensing N."/>
            <person name="Frei-dit-Frey N."/>
            <person name="Gianinazzi-Pearson V."/>
            <person name="Gilbert B."/>
            <person name="Handa Y."/>
            <person name="Hijri M."/>
            <person name="Kaul R."/>
            <person name="Kawaguchi M."/>
            <person name="Krajinski F."/>
            <person name="Lammers P."/>
            <person name="Lapierre D."/>
            <person name="Masclaux F.G."/>
            <person name="Murat C."/>
            <person name="Morin E."/>
            <person name="Ndikumana S."/>
            <person name="Pagni M."/>
            <person name="Petitpierre D."/>
            <person name="Requena N."/>
            <person name="Rosikiewicz P."/>
            <person name="Riley R."/>
            <person name="Saito K."/>
            <person name="San Clemente H."/>
            <person name="Shapiro H."/>
            <person name="van Tuinen D."/>
            <person name="Becard G."/>
            <person name="Bonfante P."/>
            <person name="Paszkowski U."/>
            <person name="Shachar-Hill Y."/>
            <person name="Young J.P."/>
            <person name="Sanders I.R."/>
            <person name="Henrissat B."/>
            <person name="Rensing S.A."/>
            <person name="Grigoriev I.V."/>
            <person name="Corradi N."/>
            <person name="Roux C."/>
            <person name="Martin F."/>
        </authorList>
    </citation>
    <scope>NUCLEOTIDE SEQUENCE</scope>
    <source>
        <strain evidence="5">DAOM 197198</strain>
    </source>
</reference>
<dbReference type="EMBL" id="KI288698">
    <property type="protein sequence ID" value="ESA08904.1"/>
    <property type="molecule type" value="Genomic_DNA"/>
</dbReference>
<feature type="domain" description="FLYWCH-type" evidence="4">
    <location>
        <begin position="8"/>
        <end position="68"/>
    </location>
</feature>
<accession>U9TL41</accession>
<dbReference type="AlphaFoldDB" id="U9TL41"/>
<dbReference type="HOGENOM" id="CLU_015060_1_1_1"/>
<dbReference type="VEuPathDB" id="FungiDB:RhiirFUN_011310"/>
<dbReference type="eggNOG" id="ENOG502T0WF">
    <property type="taxonomic scope" value="Eukaryota"/>
</dbReference>
<evidence type="ECO:0000313" key="5">
    <source>
        <dbReference type="EMBL" id="ESA08904.1"/>
    </source>
</evidence>
<evidence type="ECO:0000259" key="4">
    <source>
        <dbReference type="Pfam" id="PF04500"/>
    </source>
</evidence>
<keyword evidence="1" id="KW-0479">Metal-binding</keyword>
<dbReference type="InterPro" id="IPR007588">
    <property type="entry name" value="Znf_FLYWCH"/>
</dbReference>
<name>U9TL41_RHIID</name>
<protein>
    <recommendedName>
        <fullName evidence="4">FLYWCH-type domain-containing protein</fullName>
    </recommendedName>
</protein>